<dbReference type="EMBL" id="CP061281">
    <property type="protein sequence ID" value="QNS08586.1"/>
    <property type="molecule type" value="Genomic_DNA"/>
</dbReference>
<reference evidence="3 4" key="1">
    <citation type="submission" date="2020-09" db="EMBL/GenBank/DDBJ databases">
        <title>A novel species.</title>
        <authorList>
            <person name="Gao J."/>
        </authorList>
    </citation>
    <scope>NUCLEOTIDE SEQUENCE [LARGE SCALE GENOMIC DNA]</scope>
    <source>
        <strain evidence="3 4">CRXT-Y-14</strain>
    </source>
</reference>
<dbReference type="InterPro" id="IPR036396">
    <property type="entry name" value="Cyt_P450_sf"/>
</dbReference>
<dbReference type="PANTHER" id="PTHR46696">
    <property type="entry name" value="P450, PUTATIVE (EUROFUNG)-RELATED"/>
    <property type="match status" value="1"/>
</dbReference>
<dbReference type="InterPro" id="IPR002397">
    <property type="entry name" value="Cyt_P450_B"/>
</dbReference>
<protein>
    <submittedName>
        <fullName evidence="3">Cytochrome P450</fullName>
    </submittedName>
</protein>
<dbReference type="GO" id="GO:0020037">
    <property type="term" value="F:heme binding"/>
    <property type="evidence" value="ECO:0007669"/>
    <property type="project" value="InterPro"/>
</dbReference>
<evidence type="ECO:0000313" key="3">
    <source>
        <dbReference type="EMBL" id="QNS08586.1"/>
    </source>
</evidence>
<evidence type="ECO:0000313" key="4">
    <source>
        <dbReference type="Proteomes" id="UP000516428"/>
    </source>
</evidence>
<evidence type="ECO:0000256" key="1">
    <source>
        <dbReference type="ARBA" id="ARBA00010617"/>
    </source>
</evidence>
<organism evidence="3 4">
    <name type="scientific">Streptomyces xanthii</name>
    <dbReference type="NCBI Taxonomy" id="2768069"/>
    <lineage>
        <taxon>Bacteria</taxon>
        <taxon>Bacillati</taxon>
        <taxon>Actinomycetota</taxon>
        <taxon>Actinomycetes</taxon>
        <taxon>Kitasatosporales</taxon>
        <taxon>Streptomycetaceae</taxon>
        <taxon>Streptomyces</taxon>
    </lineage>
</organism>
<dbReference type="SUPFAM" id="SSF48264">
    <property type="entry name" value="Cytochrome P450"/>
    <property type="match status" value="1"/>
</dbReference>
<comment type="similarity">
    <text evidence="1">Belongs to the cytochrome P450 family.</text>
</comment>
<dbReference type="GO" id="GO:0004497">
    <property type="term" value="F:monooxygenase activity"/>
    <property type="evidence" value="ECO:0007669"/>
    <property type="project" value="InterPro"/>
</dbReference>
<feature type="region of interest" description="Disordered" evidence="2">
    <location>
        <begin position="1"/>
        <end position="71"/>
    </location>
</feature>
<dbReference type="PRINTS" id="PR00359">
    <property type="entry name" value="BP450"/>
</dbReference>
<dbReference type="PANTHER" id="PTHR46696:SF3">
    <property type="entry name" value="PULCHERRIMINIC ACID SYNTHASE"/>
    <property type="match status" value="1"/>
</dbReference>
<keyword evidence="4" id="KW-1185">Reference proteome</keyword>
<dbReference type="GO" id="GO:0016705">
    <property type="term" value="F:oxidoreductase activity, acting on paired donors, with incorporation or reduction of molecular oxygen"/>
    <property type="evidence" value="ECO:0007669"/>
    <property type="project" value="InterPro"/>
</dbReference>
<proteinExistence type="inferred from homology"/>
<dbReference type="AlphaFoldDB" id="A0A7H1BIN1"/>
<dbReference type="GO" id="GO:0005506">
    <property type="term" value="F:iron ion binding"/>
    <property type="evidence" value="ECO:0007669"/>
    <property type="project" value="InterPro"/>
</dbReference>
<sequence length="358" mass="37151">MGGGPLPACPSEDRDPYAPPPDERPGRGPSGGGTDLGHVDPAAATGAPYAWPRPAHGHRHDPRLTPGHPEDVPRAARRALLSPALQDRALAALAAGAERTAHVLARRLARRQEADLVAEFCRWLPAATVVAALGLPHETTAHITARHRTALGTAALHTLLRPHAVRRRAHPGTDLLSVLCAAPDDDGPLSDTAVTGLVAVLLGAGGQATDGALAALLANLLDHPAQLDLVRADPDLADGAWTESLRRDPAAHIVLRRALAPVPAEGGTIPAGATVACLAGAAGRDAARFADPDRYDLFRTPAAPGPACLGARLARLTARTGLHALLSTFPHLRWAPGFRPTPEGLLTRAPSSLRVHLG</sequence>
<feature type="compositionally biased region" description="Basic and acidic residues" evidence="2">
    <location>
        <begin position="11"/>
        <end position="26"/>
    </location>
</feature>
<dbReference type="KEGG" id="sxn:IAG42_07845"/>
<dbReference type="Proteomes" id="UP000516428">
    <property type="component" value="Chromosome"/>
</dbReference>
<name>A0A7H1BIN1_9ACTN</name>
<dbReference type="Gene3D" id="1.10.630.10">
    <property type="entry name" value="Cytochrome P450"/>
    <property type="match status" value="1"/>
</dbReference>
<accession>A0A7H1BIN1</accession>
<evidence type="ECO:0000256" key="2">
    <source>
        <dbReference type="SAM" id="MobiDB-lite"/>
    </source>
</evidence>
<gene>
    <name evidence="3" type="ORF">IAG42_07845</name>
</gene>